<reference evidence="14" key="1">
    <citation type="journal article" date="2019" name="Int. J. Syst. Evol. Microbiol.">
        <title>The Global Catalogue of Microorganisms (GCM) 10K type strain sequencing project: providing services to taxonomists for standard genome sequencing and annotation.</title>
        <authorList>
            <consortium name="The Broad Institute Genomics Platform"/>
            <consortium name="The Broad Institute Genome Sequencing Center for Infectious Disease"/>
            <person name="Wu L."/>
            <person name="Ma J."/>
        </authorList>
    </citation>
    <scope>NUCLEOTIDE SEQUENCE [LARGE SCALE GENOMIC DNA]</scope>
    <source>
        <strain evidence="14">JCM 4087</strain>
    </source>
</reference>
<dbReference type="NCBIfam" id="TIGR01272">
    <property type="entry name" value="gluP"/>
    <property type="match status" value="1"/>
</dbReference>
<feature type="transmembrane region" description="Helical" evidence="11">
    <location>
        <begin position="393"/>
        <end position="412"/>
    </location>
</feature>
<accession>A0ABW1EBP1</accession>
<keyword evidence="7" id="KW-0762">Sugar transport</keyword>
<evidence type="ECO:0000256" key="7">
    <source>
        <dbReference type="ARBA" id="ARBA00022597"/>
    </source>
</evidence>
<dbReference type="InterPro" id="IPR050375">
    <property type="entry name" value="MFS_TsgA-like"/>
</dbReference>
<evidence type="ECO:0000259" key="12">
    <source>
        <dbReference type="PROSITE" id="PS50850"/>
    </source>
</evidence>
<evidence type="ECO:0000256" key="5">
    <source>
        <dbReference type="ARBA" id="ARBA00022475"/>
    </source>
</evidence>
<keyword evidence="14" id="KW-1185">Reference proteome</keyword>
<evidence type="ECO:0000256" key="11">
    <source>
        <dbReference type="SAM" id="Phobius"/>
    </source>
</evidence>
<dbReference type="Gene3D" id="1.20.1250.20">
    <property type="entry name" value="MFS general substrate transporter like domains"/>
    <property type="match status" value="2"/>
</dbReference>
<evidence type="ECO:0000313" key="13">
    <source>
        <dbReference type="EMBL" id="MFC5861331.1"/>
    </source>
</evidence>
<dbReference type="PANTHER" id="PTHR43702:SF3">
    <property type="entry name" value="PROTEIN TSGA"/>
    <property type="match status" value="1"/>
</dbReference>
<organism evidence="13 14">
    <name type="scientific">Acidicapsa dinghuensis</name>
    <dbReference type="NCBI Taxonomy" id="2218256"/>
    <lineage>
        <taxon>Bacteria</taxon>
        <taxon>Pseudomonadati</taxon>
        <taxon>Acidobacteriota</taxon>
        <taxon>Terriglobia</taxon>
        <taxon>Terriglobales</taxon>
        <taxon>Acidobacteriaceae</taxon>
        <taxon>Acidicapsa</taxon>
    </lineage>
</organism>
<feature type="transmembrane region" description="Helical" evidence="11">
    <location>
        <begin position="87"/>
        <end position="107"/>
    </location>
</feature>
<evidence type="ECO:0000256" key="9">
    <source>
        <dbReference type="ARBA" id="ARBA00022989"/>
    </source>
</evidence>
<feature type="transmembrane region" description="Helical" evidence="11">
    <location>
        <begin position="310"/>
        <end position="328"/>
    </location>
</feature>
<evidence type="ECO:0000256" key="1">
    <source>
        <dbReference type="ARBA" id="ARBA00003321"/>
    </source>
</evidence>
<keyword evidence="4" id="KW-0813">Transport</keyword>
<evidence type="ECO:0000313" key="14">
    <source>
        <dbReference type="Proteomes" id="UP001596091"/>
    </source>
</evidence>
<keyword evidence="5" id="KW-1003">Cell membrane</keyword>
<evidence type="ECO:0000256" key="4">
    <source>
        <dbReference type="ARBA" id="ARBA00022448"/>
    </source>
</evidence>
<evidence type="ECO:0000256" key="6">
    <source>
        <dbReference type="ARBA" id="ARBA00022519"/>
    </source>
</evidence>
<feature type="transmembrane region" description="Helical" evidence="11">
    <location>
        <begin position="196"/>
        <end position="215"/>
    </location>
</feature>
<feature type="transmembrane region" description="Helical" evidence="11">
    <location>
        <begin position="280"/>
        <end position="298"/>
    </location>
</feature>
<dbReference type="InterPro" id="IPR020846">
    <property type="entry name" value="MFS_dom"/>
</dbReference>
<evidence type="ECO:0000256" key="2">
    <source>
        <dbReference type="ARBA" id="ARBA00004429"/>
    </source>
</evidence>
<feature type="transmembrane region" description="Helical" evidence="11">
    <location>
        <begin position="153"/>
        <end position="176"/>
    </location>
</feature>
<comment type="function">
    <text evidence="1">Intake of glucose and galactose.</text>
</comment>
<dbReference type="InterPro" id="IPR005964">
    <property type="entry name" value="Glc/Gal_transptr_bac"/>
</dbReference>
<dbReference type="InterPro" id="IPR011701">
    <property type="entry name" value="MFS"/>
</dbReference>
<evidence type="ECO:0000256" key="3">
    <source>
        <dbReference type="ARBA" id="ARBA00009120"/>
    </source>
</evidence>
<sequence>MATKSPAPTATDNVPSYLGPFITVTALFFIFGFITNLNMALVPHLRSIFSSPQAPLPYALAMLAESAFFLAYFVFSSPTSKLIEMIGYKRTMVVSLFIQVVGCLLFVPAAKLISFPLFLTAVFVVGAGVTALQTSANPYVAILGPEHSAPVRLTLAQALNSLGGSIAPLVAGAYILTDPSKMASKAAIANTVRVPYIAIAAGLLILGLAVAFLHLPAVSQTQAFRPGKEGDPVLSRSIWSYRHTVLGAIGIFLYVGVEVGLASIAVNYFKSQGIDSEKTASFLLSLYWFGALIGRLLGSWMLTKVKSAKLLTVFGIAAAVMVLVSMFSSGQVAIWSLVLCGFFNSIMFPNIFALGIAGLGPMTSKGSGLIMTAVVGGAVIPALIGWVADQMGIQHSFVIPAFCYLFIAYYGLVGSKPKQTVVG</sequence>
<feature type="transmembrane region" description="Helical" evidence="11">
    <location>
        <begin position="369"/>
        <end position="387"/>
    </location>
</feature>
<dbReference type="PROSITE" id="PS50850">
    <property type="entry name" value="MFS"/>
    <property type="match status" value="1"/>
</dbReference>
<comment type="caution">
    <text evidence="13">The sequence shown here is derived from an EMBL/GenBank/DDBJ whole genome shotgun (WGS) entry which is preliminary data.</text>
</comment>
<dbReference type="PANTHER" id="PTHR43702">
    <property type="entry name" value="L-FUCOSE-PROTON SYMPORTER"/>
    <property type="match status" value="1"/>
</dbReference>
<keyword evidence="6" id="KW-0997">Cell inner membrane</keyword>
<dbReference type="CDD" id="cd17394">
    <property type="entry name" value="MFS_FucP_like"/>
    <property type="match status" value="1"/>
</dbReference>
<dbReference type="InterPro" id="IPR036259">
    <property type="entry name" value="MFS_trans_sf"/>
</dbReference>
<name>A0ABW1EBP1_9BACT</name>
<evidence type="ECO:0000256" key="10">
    <source>
        <dbReference type="ARBA" id="ARBA00023136"/>
    </source>
</evidence>
<keyword evidence="10 11" id="KW-0472">Membrane</keyword>
<evidence type="ECO:0000256" key="8">
    <source>
        <dbReference type="ARBA" id="ARBA00022692"/>
    </source>
</evidence>
<dbReference type="RefSeq" id="WP_263333915.1">
    <property type="nucleotide sequence ID" value="NZ_JAGSYH010000002.1"/>
</dbReference>
<dbReference type="EMBL" id="JBHSPH010000001">
    <property type="protein sequence ID" value="MFC5861331.1"/>
    <property type="molecule type" value="Genomic_DNA"/>
</dbReference>
<proteinExistence type="inferred from homology"/>
<protein>
    <submittedName>
        <fullName evidence="13">Sugar MFS transporter</fullName>
    </submittedName>
</protein>
<dbReference type="SUPFAM" id="SSF103473">
    <property type="entry name" value="MFS general substrate transporter"/>
    <property type="match status" value="1"/>
</dbReference>
<feature type="domain" description="Major facilitator superfamily (MFS) profile" evidence="12">
    <location>
        <begin position="20"/>
        <end position="419"/>
    </location>
</feature>
<comment type="similarity">
    <text evidence="3">Belongs to the major facilitator superfamily. FHS transporter (TC 2.A.1.7) family.</text>
</comment>
<feature type="transmembrane region" description="Helical" evidence="11">
    <location>
        <begin position="113"/>
        <end position="132"/>
    </location>
</feature>
<feature type="transmembrane region" description="Helical" evidence="11">
    <location>
        <begin position="21"/>
        <end position="42"/>
    </location>
</feature>
<gene>
    <name evidence="13" type="ORF">ACFPT7_03410</name>
</gene>
<dbReference type="Pfam" id="PF07690">
    <property type="entry name" value="MFS_1"/>
    <property type="match status" value="1"/>
</dbReference>
<feature type="transmembrane region" description="Helical" evidence="11">
    <location>
        <begin position="54"/>
        <end position="75"/>
    </location>
</feature>
<dbReference type="Proteomes" id="UP001596091">
    <property type="component" value="Unassembled WGS sequence"/>
</dbReference>
<feature type="transmembrane region" description="Helical" evidence="11">
    <location>
        <begin position="334"/>
        <end position="357"/>
    </location>
</feature>
<keyword evidence="9 11" id="KW-1133">Transmembrane helix</keyword>
<feature type="transmembrane region" description="Helical" evidence="11">
    <location>
        <begin position="245"/>
        <end position="268"/>
    </location>
</feature>
<comment type="subcellular location">
    <subcellularLocation>
        <location evidence="2">Cell inner membrane</location>
        <topology evidence="2">Multi-pass membrane protein</topology>
    </subcellularLocation>
</comment>
<keyword evidence="8 11" id="KW-0812">Transmembrane</keyword>